<dbReference type="SFLD" id="SFLDS00001">
    <property type="entry name" value="Enolase"/>
    <property type="match status" value="1"/>
</dbReference>
<dbReference type="InterPro" id="IPR029065">
    <property type="entry name" value="Enolase_C-like"/>
</dbReference>
<reference evidence="5 6" key="1">
    <citation type="submission" date="2018-08" db="EMBL/GenBank/DDBJ databases">
        <title>Sequencing the genomes of 1000 actinobacteria strains.</title>
        <authorList>
            <person name="Klenk H.-P."/>
        </authorList>
    </citation>
    <scope>NUCLEOTIDE SEQUENCE [LARGE SCALE GENOMIC DNA]</scope>
    <source>
        <strain evidence="5 6">DSM 44099</strain>
    </source>
</reference>
<dbReference type="Gene3D" id="3.30.390.10">
    <property type="entry name" value="Enolase-like, N-terminal domain"/>
    <property type="match status" value="1"/>
</dbReference>
<protein>
    <recommendedName>
        <fullName evidence="3">glucarate dehydratase</fullName>
        <ecNumber evidence="3">4.2.1.40</ecNumber>
    </recommendedName>
</protein>
<dbReference type="SFLD" id="SFLDG00055">
    <property type="entry name" value="glucarate_dehydratase"/>
    <property type="match status" value="1"/>
</dbReference>
<comment type="catalytic activity">
    <reaction evidence="1">
        <text>D-glucarate = 5-dehydro-4-deoxy-D-glucarate + H2O</text>
        <dbReference type="Rhea" id="RHEA:14573"/>
        <dbReference type="ChEBI" id="CHEBI:15377"/>
        <dbReference type="ChEBI" id="CHEBI:30612"/>
        <dbReference type="ChEBI" id="CHEBI:42819"/>
        <dbReference type="EC" id="4.2.1.40"/>
    </reaction>
</comment>
<evidence type="ECO:0000256" key="3">
    <source>
        <dbReference type="ARBA" id="ARBA00011973"/>
    </source>
</evidence>
<sequence>MKIVDIRATPVTVPLKRPLRWSFGVEVSTTRVIVELITDEGLVGIGETRGGDEVVRALELHRDLYIGLDPLEVGRITRRFSVFRMTSEQLALVGAAKLAGAALEMACWDLTGKALGKRCGDLWGGIENERVEFAAYVFYRYASPTDIGRGDLAEDAADHAEELFETHGFRDIKFKNGVLEPVQEIRSVRLMRERLGDRLRNLRLDPNAVWSVETSVRVLNEINDFGLEFCEDPTWGIEGMSLVRERTPVPLATNMCCVTFEQIPLAVRARAVDVILGDIHFWGGPSAVLQLAKICETFNLGLSLHSDRELGISTAAVLHLAGAETMVSHAIDSHLPEQADDIITTPFVFREGCLQVPTGPGLGVEIDQEKLRFYAAHHRKVGEGSEFADAAQTSFRAKFPRF</sequence>
<dbReference type="SUPFAM" id="SSF51604">
    <property type="entry name" value="Enolase C-terminal domain-like"/>
    <property type="match status" value="1"/>
</dbReference>
<dbReference type="InterPro" id="IPR034593">
    <property type="entry name" value="DgoD-like"/>
</dbReference>
<dbReference type="InterPro" id="IPR013342">
    <property type="entry name" value="Mandelate_racemase_C"/>
</dbReference>
<dbReference type="OrthoDB" id="9774531at2"/>
<feature type="domain" description="Mandelate racemase/muconate lactonizing enzyme C-terminal" evidence="4">
    <location>
        <begin position="153"/>
        <end position="250"/>
    </location>
</feature>
<proteinExistence type="predicted"/>
<dbReference type="InterPro" id="IPR013341">
    <property type="entry name" value="Mandelate_racemase_N_dom"/>
</dbReference>
<dbReference type="EMBL" id="QUMQ01000001">
    <property type="protein sequence ID" value="REF99605.1"/>
    <property type="molecule type" value="Genomic_DNA"/>
</dbReference>
<comment type="pathway">
    <text evidence="2">Carbohydrate acid metabolism; D-glucarate degradation; 2,5-dioxopentanoate from D-glucarate: step 1/2.</text>
</comment>
<dbReference type="Gene3D" id="3.20.20.120">
    <property type="entry name" value="Enolase-like C-terminal domain"/>
    <property type="match status" value="1"/>
</dbReference>
<dbReference type="GO" id="GO:0008872">
    <property type="term" value="F:glucarate dehydratase activity"/>
    <property type="evidence" value="ECO:0007669"/>
    <property type="project" value="UniProtKB-EC"/>
</dbReference>
<dbReference type="SMART" id="SM00922">
    <property type="entry name" value="MR_MLE"/>
    <property type="match status" value="1"/>
</dbReference>
<accession>A0A3D9ZQV3</accession>
<dbReference type="RefSeq" id="WP_116070757.1">
    <property type="nucleotide sequence ID" value="NZ_BONB01000110.1"/>
</dbReference>
<dbReference type="InterPro" id="IPR029017">
    <property type="entry name" value="Enolase-like_N"/>
</dbReference>
<dbReference type="EC" id="4.2.1.40" evidence="3"/>
<dbReference type="PANTHER" id="PTHR48080:SF4">
    <property type="entry name" value="GLUCARATE DEHYDRATASE"/>
    <property type="match status" value="1"/>
</dbReference>
<dbReference type="InterPro" id="IPR036849">
    <property type="entry name" value="Enolase-like_C_sf"/>
</dbReference>
<name>A0A3D9ZQV3_9ACTN</name>
<evidence type="ECO:0000313" key="6">
    <source>
        <dbReference type="Proteomes" id="UP000256913"/>
    </source>
</evidence>
<dbReference type="Pfam" id="PF13378">
    <property type="entry name" value="MR_MLE_C"/>
    <property type="match status" value="1"/>
</dbReference>
<comment type="caution">
    <text evidence="5">The sequence shown here is derived from an EMBL/GenBank/DDBJ whole genome shotgun (WGS) entry which is preliminary data.</text>
</comment>
<organism evidence="5 6">
    <name type="scientific">Asanoa ferruginea</name>
    <dbReference type="NCBI Taxonomy" id="53367"/>
    <lineage>
        <taxon>Bacteria</taxon>
        <taxon>Bacillati</taxon>
        <taxon>Actinomycetota</taxon>
        <taxon>Actinomycetes</taxon>
        <taxon>Micromonosporales</taxon>
        <taxon>Micromonosporaceae</taxon>
        <taxon>Asanoa</taxon>
    </lineage>
</organism>
<dbReference type="Proteomes" id="UP000256913">
    <property type="component" value="Unassembled WGS sequence"/>
</dbReference>
<evidence type="ECO:0000313" key="5">
    <source>
        <dbReference type="EMBL" id="REF99605.1"/>
    </source>
</evidence>
<dbReference type="PANTHER" id="PTHR48080">
    <property type="entry name" value="D-GALACTONATE DEHYDRATASE-RELATED"/>
    <property type="match status" value="1"/>
</dbReference>
<keyword evidence="6" id="KW-1185">Reference proteome</keyword>
<dbReference type="SUPFAM" id="SSF54826">
    <property type="entry name" value="Enolase N-terminal domain-like"/>
    <property type="match status" value="1"/>
</dbReference>
<gene>
    <name evidence="5" type="ORF">DFJ67_5644</name>
</gene>
<dbReference type="Pfam" id="PF02746">
    <property type="entry name" value="MR_MLE_N"/>
    <property type="match status" value="1"/>
</dbReference>
<dbReference type="AlphaFoldDB" id="A0A3D9ZQV3"/>
<evidence type="ECO:0000256" key="2">
    <source>
        <dbReference type="ARBA" id="ARBA00005183"/>
    </source>
</evidence>
<evidence type="ECO:0000256" key="1">
    <source>
        <dbReference type="ARBA" id="ARBA00001426"/>
    </source>
</evidence>
<evidence type="ECO:0000259" key="4">
    <source>
        <dbReference type="SMART" id="SM00922"/>
    </source>
</evidence>